<dbReference type="GO" id="GO:0000049">
    <property type="term" value="F:tRNA binding"/>
    <property type="evidence" value="ECO:0007669"/>
    <property type="project" value="TreeGrafter"/>
</dbReference>
<dbReference type="PANTHER" id="PTHR15239:SF6">
    <property type="entry name" value="RIBOSOME QUALITY CONTROL COMPLEX SUBUNIT NEMF"/>
    <property type="match status" value="1"/>
</dbReference>
<gene>
    <name evidence="3" type="ORF">ENS31_07015</name>
</gene>
<evidence type="ECO:0000256" key="1">
    <source>
        <dbReference type="SAM" id="Coils"/>
    </source>
</evidence>
<dbReference type="Gene3D" id="2.30.310.10">
    <property type="entry name" value="ibrinogen binding protein from staphylococcus aureus domain"/>
    <property type="match status" value="1"/>
</dbReference>
<feature type="domain" description="NFACT RNA-binding" evidence="2">
    <location>
        <begin position="414"/>
        <end position="516"/>
    </location>
</feature>
<reference evidence="3" key="1">
    <citation type="journal article" date="2020" name="mSystems">
        <title>Genome- and Community-Level Interaction Insights into Carbon Utilization and Element Cycling Functions of Hydrothermarchaeota in Hydrothermal Sediment.</title>
        <authorList>
            <person name="Zhou Z."/>
            <person name="Liu Y."/>
            <person name="Xu W."/>
            <person name="Pan J."/>
            <person name="Luo Z.H."/>
            <person name="Li M."/>
        </authorList>
    </citation>
    <scope>NUCLEOTIDE SEQUENCE [LARGE SCALE GENOMIC DNA]</scope>
    <source>
        <strain evidence="3">SpSt-479</strain>
    </source>
</reference>
<dbReference type="Pfam" id="PF05833">
    <property type="entry name" value="NFACT_N"/>
    <property type="match status" value="1"/>
</dbReference>
<dbReference type="GO" id="GO:0072344">
    <property type="term" value="P:rescue of stalled ribosome"/>
    <property type="evidence" value="ECO:0007669"/>
    <property type="project" value="TreeGrafter"/>
</dbReference>
<accession>A0A7V2ZJP6</accession>
<dbReference type="InterPro" id="IPR051608">
    <property type="entry name" value="RQC_Subunit_NEMF"/>
</dbReference>
<dbReference type="GO" id="GO:1990112">
    <property type="term" value="C:RQC complex"/>
    <property type="evidence" value="ECO:0007669"/>
    <property type="project" value="TreeGrafter"/>
</dbReference>
<protein>
    <submittedName>
        <fullName evidence="3">DUF814 domain-containing protein</fullName>
    </submittedName>
</protein>
<dbReference type="EMBL" id="DSUJ01000008">
    <property type="protein sequence ID" value="HFI91269.1"/>
    <property type="molecule type" value="Genomic_DNA"/>
</dbReference>
<dbReference type="InterPro" id="IPR008532">
    <property type="entry name" value="NFACT_RNA-bd"/>
</dbReference>
<dbReference type="AlphaFoldDB" id="A0A7V2ZJP6"/>
<dbReference type="PANTHER" id="PTHR15239">
    <property type="entry name" value="NUCLEAR EXPORT MEDIATOR FACTOR NEMF"/>
    <property type="match status" value="1"/>
</dbReference>
<evidence type="ECO:0000313" key="3">
    <source>
        <dbReference type="EMBL" id="HFI91269.1"/>
    </source>
</evidence>
<feature type="coiled-coil region" evidence="1">
    <location>
        <begin position="359"/>
        <end position="406"/>
    </location>
</feature>
<keyword evidence="1" id="KW-0175">Coiled coil</keyword>
<sequence length="538" mass="62019">MIKSYFFLNRQILELKEILLNKKVLSVFTQEKDKLVIEFEENDQLYLEYCVNHSLPYIHLKDFYIRAKKNSLELFEFLKGNIITNVLIAESDRVVAITFNDTTTIFFTIRGKYTNVYLKHFDEFLSFKKIAPEDLKTIETDLTSNRFICEFNVPDFSVEDNQYAVEKLKVKYPFIGKEIFNYAGIINASTLTEAIIKVITIIKNNNPVVVSNYKSYEVNLVFKGLPIELNDLIINEFKNLNDAIGFYFKEIFHLSSIKEIRDKILKHIDKELRRITNKQNNLLTIIEMGDKESEYKKIAELLLINNNNLKSGMDSVTLKDIYENEKLITIKLEPKLSPKENINKYFQKAKESKIQFQKATELIKTITDEKNRLSELKNKAITAASLKELSQIAKQLKIKMKTEKNIPESIADKFKQYIIDGKYKVFVGKDSKSNDLLTLKFAKQNDYWFHARAVPGSHVLLSVENSKEPIPKSVLKKVASLAAFHSKAKTAGVVPVSYTLKKFVVKRKGMEPGKVALLREDTLLVTPEIPAGAEFIES</sequence>
<evidence type="ECO:0000259" key="2">
    <source>
        <dbReference type="Pfam" id="PF05670"/>
    </source>
</evidence>
<dbReference type="GO" id="GO:0043023">
    <property type="term" value="F:ribosomal large subunit binding"/>
    <property type="evidence" value="ECO:0007669"/>
    <property type="project" value="TreeGrafter"/>
</dbReference>
<organism evidence="3">
    <name type="scientific">Ignavibacterium album</name>
    <dbReference type="NCBI Taxonomy" id="591197"/>
    <lineage>
        <taxon>Bacteria</taxon>
        <taxon>Pseudomonadati</taxon>
        <taxon>Ignavibacteriota</taxon>
        <taxon>Ignavibacteria</taxon>
        <taxon>Ignavibacteriales</taxon>
        <taxon>Ignavibacteriaceae</taxon>
        <taxon>Ignavibacterium</taxon>
    </lineage>
</organism>
<proteinExistence type="predicted"/>
<dbReference type="Pfam" id="PF05670">
    <property type="entry name" value="NFACT-R_1"/>
    <property type="match status" value="1"/>
</dbReference>
<comment type="caution">
    <text evidence="3">The sequence shown here is derived from an EMBL/GenBank/DDBJ whole genome shotgun (WGS) entry which is preliminary data.</text>
</comment>
<name>A0A7V2ZJP6_9BACT</name>